<evidence type="ECO:0000259" key="5">
    <source>
        <dbReference type="Pfam" id="PF00551"/>
    </source>
</evidence>
<keyword evidence="3" id="KW-0808">Transferase</keyword>
<dbReference type="InterPro" id="IPR041711">
    <property type="entry name" value="Met-tRNA-FMT_N"/>
</dbReference>
<dbReference type="CDD" id="cd08704">
    <property type="entry name" value="Met_tRNA_FMT_C"/>
    <property type="match status" value="1"/>
</dbReference>
<dbReference type="InterPro" id="IPR005793">
    <property type="entry name" value="Formyl_trans_C"/>
</dbReference>
<dbReference type="InterPro" id="IPR036477">
    <property type="entry name" value="Formyl_transf_N_sf"/>
</dbReference>
<dbReference type="HAMAP" id="MF_00182">
    <property type="entry name" value="Formyl_trans"/>
    <property type="match status" value="1"/>
</dbReference>
<dbReference type="AlphaFoldDB" id="A0A381ZYP5"/>
<keyword evidence="4" id="KW-0648">Protein biosynthesis</keyword>
<dbReference type="Pfam" id="PF00551">
    <property type="entry name" value="Formyl_trans_N"/>
    <property type="match status" value="1"/>
</dbReference>
<evidence type="ECO:0000256" key="4">
    <source>
        <dbReference type="ARBA" id="ARBA00022917"/>
    </source>
</evidence>
<comment type="similarity">
    <text evidence="1">Belongs to the Fmt family.</text>
</comment>
<dbReference type="PANTHER" id="PTHR11138:SF5">
    <property type="entry name" value="METHIONYL-TRNA FORMYLTRANSFERASE, MITOCHONDRIAL"/>
    <property type="match status" value="1"/>
</dbReference>
<dbReference type="InterPro" id="IPR005794">
    <property type="entry name" value="Fmt"/>
</dbReference>
<dbReference type="PANTHER" id="PTHR11138">
    <property type="entry name" value="METHIONYL-TRNA FORMYLTRANSFERASE"/>
    <property type="match status" value="1"/>
</dbReference>
<dbReference type="InterPro" id="IPR002376">
    <property type="entry name" value="Formyl_transf_N"/>
</dbReference>
<dbReference type="SUPFAM" id="SSF50486">
    <property type="entry name" value="FMT C-terminal domain-like"/>
    <property type="match status" value="1"/>
</dbReference>
<gene>
    <name evidence="7" type="ORF">METZ01_LOCUS147240</name>
</gene>
<dbReference type="Gene3D" id="3.40.50.12230">
    <property type="match status" value="1"/>
</dbReference>
<organism evidence="7">
    <name type="scientific">marine metagenome</name>
    <dbReference type="NCBI Taxonomy" id="408172"/>
    <lineage>
        <taxon>unclassified sequences</taxon>
        <taxon>metagenomes</taxon>
        <taxon>ecological metagenomes</taxon>
    </lineage>
</organism>
<protein>
    <recommendedName>
        <fullName evidence="2">methionyl-tRNA formyltransferase</fullName>
        <ecNumber evidence="2">2.1.2.9</ecNumber>
    </recommendedName>
</protein>
<dbReference type="NCBIfam" id="TIGR00460">
    <property type="entry name" value="fmt"/>
    <property type="match status" value="1"/>
</dbReference>
<dbReference type="SUPFAM" id="SSF53328">
    <property type="entry name" value="Formyltransferase"/>
    <property type="match status" value="1"/>
</dbReference>
<evidence type="ECO:0000256" key="2">
    <source>
        <dbReference type="ARBA" id="ARBA00012261"/>
    </source>
</evidence>
<evidence type="ECO:0000256" key="1">
    <source>
        <dbReference type="ARBA" id="ARBA00010699"/>
    </source>
</evidence>
<dbReference type="EC" id="2.1.2.9" evidence="2"/>
<dbReference type="InterPro" id="IPR044135">
    <property type="entry name" value="Met-tRNA-FMT_C"/>
</dbReference>
<accession>A0A381ZYP5</accession>
<evidence type="ECO:0000256" key="3">
    <source>
        <dbReference type="ARBA" id="ARBA00022679"/>
    </source>
</evidence>
<name>A0A381ZYP5_9ZZZZ</name>
<proteinExistence type="inferred from homology"/>
<sequence length="308" mass="34648">MKVAFMGNPEFALPSIQKITKSKHEIKAIISNPPKPMGRKKVLNYTAVGNYSLSNNIELIELDSFNNDHIFEKLSSLNVDIFVVVAFRILPEMYISIPHFGSINLHASILPKYRGAAPIQWALMNGEKTTGVSIFQIEKKVDTGKIITQKKINIDKNDNYGLLSKKLSYIGAEALVDALNRLEKGNVNFIKQENSLVTKAPKITKEILRIQWEWPAKKINNWVRGLSPKPGMTAIFQNKKIKILKTVVLDDQIQNPPGKIKSVTDCALEIYTGKGLISILELQQEGKKCLPIVQFLRGSTIDNRDFFS</sequence>
<dbReference type="Pfam" id="PF02911">
    <property type="entry name" value="Formyl_trans_C"/>
    <property type="match status" value="1"/>
</dbReference>
<evidence type="ECO:0000259" key="6">
    <source>
        <dbReference type="Pfam" id="PF02911"/>
    </source>
</evidence>
<dbReference type="InterPro" id="IPR011034">
    <property type="entry name" value="Formyl_transferase-like_C_sf"/>
</dbReference>
<feature type="domain" description="Formyl transferase C-terminal" evidence="6">
    <location>
        <begin position="202"/>
        <end position="299"/>
    </location>
</feature>
<evidence type="ECO:0000313" key="7">
    <source>
        <dbReference type="EMBL" id="SVA94386.1"/>
    </source>
</evidence>
<dbReference type="CDD" id="cd08646">
    <property type="entry name" value="FMT_core_Met-tRNA-FMT_N"/>
    <property type="match status" value="1"/>
</dbReference>
<dbReference type="GO" id="GO:0005829">
    <property type="term" value="C:cytosol"/>
    <property type="evidence" value="ECO:0007669"/>
    <property type="project" value="TreeGrafter"/>
</dbReference>
<reference evidence="7" key="1">
    <citation type="submission" date="2018-05" db="EMBL/GenBank/DDBJ databases">
        <authorList>
            <person name="Lanie J.A."/>
            <person name="Ng W.-L."/>
            <person name="Kazmierczak K.M."/>
            <person name="Andrzejewski T.M."/>
            <person name="Davidsen T.M."/>
            <person name="Wayne K.J."/>
            <person name="Tettelin H."/>
            <person name="Glass J.I."/>
            <person name="Rusch D."/>
            <person name="Podicherti R."/>
            <person name="Tsui H.-C.T."/>
            <person name="Winkler M.E."/>
        </authorList>
    </citation>
    <scope>NUCLEOTIDE SEQUENCE</scope>
</reference>
<dbReference type="EMBL" id="UINC01023199">
    <property type="protein sequence ID" value="SVA94386.1"/>
    <property type="molecule type" value="Genomic_DNA"/>
</dbReference>
<dbReference type="GO" id="GO:0004479">
    <property type="term" value="F:methionyl-tRNA formyltransferase activity"/>
    <property type="evidence" value="ECO:0007669"/>
    <property type="project" value="UniProtKB-EC"/>
</dbReference>
<feature type="domain" description="Formyl transferase N-terminal" evidence="5">
    <location>
        <begin position="1"/>
        <end position="179"/>
    </location>
</feature>